<evidence type="ECO:0000313" key="1">
    <source>
        <dbReference type="EMBL" id="CAC5418606.1"/>
    </source>
</evidence>
<dbReference type="OrthoDB" id="6057171at2759"/>
<keyword evidence="2" id="KW-1185">Reference proteome</keyword>
<protein>
    <submittedName>
        <fullName evidence="1">Uncharacterized protein</fullName>
    </submittedName>
</protein>
<dbReference type="EMBL" id="CACVKT020008931">
    <property type="protein sequence ID" value="CAC5418606.1"/>
    <property type="molecule type" value="Genomic_DNA"/>
</dbReference>
<dbReference type="Proteomes" id="UP000507470">
    <property type="component" value="Unassembled WGS sequence"/>
</dbReference>
<gene>
    <name evidence="1" type="ORF">MCOR_51029</name>
</gene>
<evidence type="ECO:0000313" key="2">
    <source>
        <dbReference type="Proteomes" id="UP000507470"/>
    </source>
</evidence>
<organism evidence="1 2">
    <name type="scientific">Mytilus coruscus</name>
    <name type="common">Sea mussel</name>
    <dbReference type="NCBI Taxonomy" id="42192"/>
    <lineage>
        <taxon>Eukaryota</taxon>
        <taxon>Metazoa</taxon>
        <taxon>Spiralia</taxon>
        <taxon>Lophotrochozoa</taxon>
        <taxon>Mollusca</taxon>
        <taxon>Bivalvia</taxon>
        <taxon>Autobranchia</taxon>
        <taxon>Pteriomorphia</taxon>
        <taxon>Mytilida</taxon>
        <taxon>Mytiloidea</taxon>
        <taxon>Mytilidae</taxon>
        <taxon>Mytilinae</taxon>
        <taxon>Mytilus</taxon>
    </lineage>
</organism>
<proteinExistence type="predicted"/>
<name>A0A6J8EF71_MYTCO</name>
<sequence>MTKESLHTFKIDVFDMSLLASLDLLLSSKESNLEILSCSTSKIEPTKYSVNPSVTLGVHKTSDHKILVGTRENQPKAFPVNGPRQVIMMSMNGKKEKVYHINNNGKPIFTVPYRITTDNDDNIYVIDILDKEESGRIVALDKTNGVRWIYMGNPDINKKNKH</sequence>
<dbReference type="AlphaFoldDB" id="A0A6J8EF71"/>
<reference evidence="1 2" key="1">
    <citation type="submission" date="2020-06" db="EMBL/GenBank/DDBJ databases">
        <authorList>
            <person name="Li R."/>
            <person name="Bekaert M."/>
        </authorList>
    </citation>
    <scope>NUCLEOTIDE SEQUENCE [LARGE SCALE GENOMIC DNA]</scope>
    <source>
        <strain evidence="2">wild</strain>
    </source>
</reference>
<accession>A0A6J8EF71</accession>